<reference evidence="5" key="1">
    <citation type="journal article" date="2019" name="Int. J. Syst. Evol. Microbiol.">
        <title>The Global Catalogue of Microorganisms (GCM) 10K type strain sequencing project: providing services to taxonomists for standard genome sequencing and annotation.</title>
        <authorList>
            <consortium name="The Broad Institute Genomics Platform"/>
            <consortium name="The Broad Institute Genome Sequencing Center for Infectious Disease"/>
            <person name="Wu L."/>
            <person name="Ma J."/>
        </authorList>
    </citation>
    <scope>NUCLEOTIDE SEQUENCE [LARGE SCALE GENOMIC DNA]</scope>
    <source>
        <strain evidence="5">CCM 8906</strain>
    </source>
</reference>
<sequence length="497" mass="51087">MQSSLKKSLYLGLAALSFAGVAAVSTTANAKSYAKAGAYTTLKADATTRNVEATGSNALYTKPGTVKGAKVVASKATMAKLAASKKSADYFRAYGVKTTNRGSVYYRVVTMNGKYRGYIYGGKSDTAFAGGIKAANTTTDKTATDSMVGKTVYFAQPGTTNVTWTAPKYTQYKATKNVVNTKPFTKDTLKVTKAATKTREGSLYYYVQDTTHPSVSGWIYSKAITTDSSNAFDEVTDVKVNFVNDKGATVGSTILQNLKTDADQTKTATETGTAVGTAAEAGVTPDVAKKALTGTGYSYTETNANKAALLSAKTGDTVKLNVTENSTVTTPLFFKSAATTVTANDSQNLTQFNAGDTASATTVVLPTLSAGFKGVDGAAFTAATLEAFGKANNLTTLYTPTYQDNGKSTYVKYVLSGAEDGTYGVNSSATLVYKGTVMEGTSPADSSSSASSDGSVIGSVSSSASSVSSSSSSSSSSSEGTSTGEAASGQTATSVVK</sequence>
<feature type="compositionally biased region" description="Low complexity" evidence="1">
    <location>
        <begin position="440"/>
        <end position="489"/>
    </location>
</feature>
<evidence type="ECO:0000256" key="1">
    <source>
        <dbReference type="SAM" id="MobiDB-lite"/>
    </source>
</evidence>
<organism evidence="4 5">
    <name type="scientific">Levilactobacillus fuyuanensis</name>
    <dbReference type="NCBI Taxonomy" id="2486022"/>
    <lineage>
        <taxon>Bacteria</taxon>
        <taxon>Bacillati</taxon>
        <taxon>Bacillota</taxon>
        <taxon>Bacilli</taxon>
        <taxon>Lactobacillales</taxon>
        <taxon>Lactobacillaceae</taxon>
        <taxon>Levilactobacillus</taxon>
    </lineage>
</organism>
<name>A0ABW4H5V4_9LACO</name>
<dbReference type="Proteomes" id="UP001597195">
    <property type="component" value="Unassembled WGS sequence"/>
</dbReference>
<feature type="signal peptide" evidence="2">
    <location>
        <begin position="1"/>
        <end position="30"/>
    </location>
</feature>
<dbReference type="InterPro" id="IPR025987">
    <property type="entry name" value="GW_dom"/>
</dbReference>
<evidence type="ECO:0000256" key="2">
    <source>
        <dbReference type="SAM" id="SignalP"/>
    </source>
</evidence>
<proteinExistence type="predicted"/>
<protein>
    <recommendedName>
        <fullName evidence="3">GW domain-containing protein</fullName>
    </recommendedName>
</protein>
<gene>
    <name evidence="4" type="ORF">ACFQ5T_10145</name>
</gene>
<evidence type="ECO:0000313" key="4">
    <source>
        <dbReference type="EMBL" id="MFD1550040.1"/>
    </source>
</evidence>
<comment type="caution">
    <text evidence="4">The sequence shown here is derived from an EMBL/GenBank/DDBJ whole genome shotgun (WGS) entry which is preliminary data.</text>
</comment>
<keyword evidence="5" id="KW-1185">Reference proteome</keyword>
<keyword evidence="2" id="KW-0732">Signal</keyword>
<accession>A0ABW4H5V4</accession>
<evidence type="ECO:0000259" key="3">
    <source>
        <dbReference type="PROSITE" id="PS51780"/>
    </source>
</evidence>
<dbReference type="EMBL" id="JBHTOM010000016">
    <property type="protein sequence ID" value="MFD1550040.1"/>
    <property type="molecule type" value="Genomic_DNA"/>
</dbReference>
<feature type="region of interest" description="Disordered" evidence="1">
    <location>
        <begin position="440"/>
        <end position="497"/>
    </location>
</feature>
<feature type="chain" id="PRO_5046991042" description="GW domain-containing protein" evidence="2">
    <location>
        <begin position="31"/>
        <end position="497"/>
    </location>
</feature>
<dbReference type="PROSITE" id="PS51780">
    <property type="entry name" value="GW"/>
    <property type="match status" value="1"/>
</dbReference>
<dbReference type="RefSeq" id="WP_125701767.1">
    <property type="nucleotide sequence ID" value="NZ_JBHTOM010000016.1"/>
</dbReference>
<feature type="domain" description="GW" evidence="3">
    <location>
        <begin position="144"/>
        <end position="229"/>
    </location>
</feature>
<evidence type="ECO:0000313" key="5">
    <source>
        <dbReference type="Proteomes" id="UP001597195"/>
    </source>
</evidence>